<evidence type="ECO:0000256" key="1">
    <source>
        <dbReference type="SAM" id="MobiDB-lite"/>
    </source>
</evidence>
<evidence type="ECO:0000313" key="3">
    <source>
        <dbReference type="Proteomes" id="UP000326179"/>
    </source>
</evidence>
<dbReference type="InterPro" id="IPR047789">
    <property type="entry name" value="CU044_5270-like"/>
</dbReference>
<dbReference type="EMBL" id="CP045643">
    <property type="protein sequence ID" value="QFZ77821.1"/>
    <property type="molecule type" value="Genomic_DNA"/>
</dbReference>
<keyword evidence="3" id="KW-1185">Reference proteome</keyword>
<evidence type="ECO:0008006" key="4">
    <source>
        <dbReference type="Google" id="ProtNLM"/>
    </source>
</evidence>
<feature type="compositionally biased region" description="Basic and acidic residues" evidence="1">
    <location>
        <begin position="1"/>
        <end position="15"/>
    </location>
</feature>
<gene>
    <name evidence="2" type="ORF">GFH48_35030</name>
</gene>
<dbReference type="RefSeq" id="WP_153292002.1">
    <property type="nucleotide sequence ID" value="NZ_CP045643.1"/>
</dbReference>
<dbReference type="NCBIfam" id="NF038083">
    <property type="entry name" value="CU044_5270_fam"/>
    <property type="match status" value="1"/>
</dbReference>
<sequence length="355" mass="37248">MNAPKHGDEVERLELSHLLPRPGTPGLSPARSRRLEEYLMQEVTRTGAQTRPSPAPKHRMPRWSLIAAPAAALAVAAAVTVSVTDSGSGTGPADDSVAMASVITVQPASAHGATAFLSQVANAASRQKTPAVGAHQFIYVKSKVGFTHQIKQRTIGGPAKLDAVHQREVWLAADPSRNGLIHEGGQNITIHNSGTGVVDPDAASQSTRPGTVPQIASLSTDPDTLLKQIYTATRGQAPGKDTAAFNWIGETVSESIVPGDVASAIWRAAAKIPGVVLVKDATDAAGRHGEAIAHVSNGERTEYIFDHNTHLFLGERSYLIKDTPEGKAGMLTGTSAVLSRAVVNTMGDLPTDTRA</sequence>
<dbReference type="KEGG" id="sfy:GFH48_35030"/>
<name>A0A5Q0LLJ4_9ACTN</name>
<organism evidence="2 3">
    <name type="scientific">Streptomyces fagopyri</name>
    <dbReference type="NCBI Taxonomy" id="2662397"/>
    <lineage>
        <taxon>Bacteria</taxon>
        <taxon>Bacillati</taxon>
        <taxon>Actinomycetota</taxon>
        <taxon>Actinomycetes</taxon>
        <taxon>Kitasatosporales</taxon>
        <taxon>Streptomycetaceae</taxon>
        <taxon>Streptomyces</taxon>
    </lineage>
</organism>
<dbReference type="Proteomes" id="UP000326179">
    <property type="component" value="Chromosome"/>
</dbReference>
<evidence type="ECO:0000313" key="2">
    <source>
        <dbReference type="EMBL" id="QFZ77821.1"/>
    </source>
</evidence>
<dbReference type="AlphaFoldDB" id="A0A5Q0LLJ4"/>
<reference evidence="2 3" key="1">
    <citation type="submission" date="2019-10" db="EMBL/GenBank/DDBJ databases">
        <title>A novel species.</title>
        <authorList>
            <person name="Gao J."/>
        </authorList>
    </citation>
    <scope>NUCLEOTIDE SEQUENCE [LARGE SCALE GENOMIC DNA]</scope>
    <source>
        <strain evidence="2 3">QMT-28</strain>
    </source>
</reference>
<protein>
    <recommendedName>
        <fullName evidence="4">CU044_5270 family protein</fullName>
    </recommendedName>
</protein>
<proteinExistence type="predicted"/>
<feature type="region of interest" description="Disordered" evidence="1">
    <location>
        <begin position="1"/>
        <end position="31"/>
    </location>
</feature>
<accession>A0A5Q0LLJ4</accession>